<dbReference type="RefSeq" id="WP_223470062.1">
    <property type="nucleotide sequence ID" value="NZ_JAFBIL020000008.1"/>
</dbReference>
<comment type="caution">
    <text evidence="1">The sequence shown here is derived from an EMBL/GenBank/DDBJ whole genome shotgun (WGS) entry which is preliminary data.</text>
</comment>
<reference evidence="1 2" key="2">
    <citation type="submission" date="2021-08" db="EMBL/GenBank/DDBJ databases">
        <title>Massilia sp. R798.</title>
        <authorList>
            <person name="Baek J.H."/>
            <person name="Jung H.S."/>
            <person name="Kim K.R."/>
            <person name="Jeon C.O."/>
        </authorList>
    </citation>
    <scope>NUCLEOTIDE SEQUENCE [LARGE SCALE GENOMIC DNA]</scope>
    <source>
        <strain evidence="1 2">R798</strain>
    </source>
</reference>
<sequence length="347" mass="39130">MQFRNQGAIDEWSRALGRMEEWRRWQDPGTLCWSIRQELSWQMDQMHPMELVPAIQVEKVAASRRMLMVEISANLKYHLNKGTVIEATPALETLLTNSDVDLSLPMSFVAPPYRAQYLRFGEAAMKYLKVPESRGPDHVFDGVFCFFTPDTARCAKGETLWTLELIFISKRQDRNYGHIALLGETDRGSTTVGEWLTGVLASVDAKPLDEFHRPMHAAVSYVVRVFLYMALKQARVMQHAEYDEALRRAAGLGERKRAKLLQRMSSMYNGILVGPESLPSTASESEAGTGVAPHWRRGHFRMQAHGTGHQQRKLIFIAPVLIHADQLQGDIPAPKTYRAGSVVAALP</sequence>
<dbReference type="EMBL" id="JAFBIL020000008">
    <property type="protein sequence ID" value="MBZ2209615.1"/>
    <property type="molecule type" value="Genomic_DNA"/>
</dbReference>
<protein>
    <submittedName>
        <fullName evidence="1">Uncharacterized protein</fullName>
    </submittedName>
</protein>
<dbReference type="Pfam" id="PF26125">
    <property type="entry name" value="AcrVA2-like"/>
    <property type="match status" value="1"/>
</dbReference>
<gene>
    <name evidence="1" type="ORF">I4X03_020295</name>
</gene>
<organism evidence="1 2">
    <name type="scientific">Massilia soli</name>
    <dbReference type="NCBI Taxonomy" id="2792854"/>
    <lineage>
        <taxon>Bacteria</taxon>
        <taxon>Pseudomonadati</taxon>
        <taxon>Pseudomonadota</taxon>
        <taxon>Betaproteobacteria</taxon>
        <taxon>Burkholderiales</taxon>
        <taxon>Oxalobacteraceae</taxon>
        <taxon>Telluria group</taxon>
        <taxon>Massilia</taxon>
    </lineage>
</organism>
<keyword evidence="2" id="KW-1185">Reference proteome</keyword>
<accession>A0ABS7SUM2</accession>
<evidence type="ECO:0000313" key="2">
    <source>
        <dbReference type="Proteomes" id="UP000809349"/>
    </source>
</evidence>
<reference evidence="1 2" key="1">
    <citation type="submission" date="2021-01" db="EMBL/GenBank/DDBJ databases">
        <authorList>
            <person name="Ruan W."/>
            <person name="Khan S.A."/>
            <person name="Jeon C.O."/>
        </authorList>
    </citation>
    <scope>NUCLEOTIDE SEQUENCE [LARGE SCALE GENOMIC DNA]</scope>
    <source>
        <strain evidence="1 2">R798</strain>
    </source>
</reference>
<name>A0ABS7SUM2_9BURK</name>
<dbReference type="InterPro" id="IPR058915">
    <property type="entry name" value="AcrVA2-like"/>
</dbReference>
<evidence type="ECO:0000313" key="1">
    <source>
        <dbReference type="EMBL" id="MBZ2209615.1"/>
    </source>
</evidence>
<dbReference type="Proteomes" id="UP000809349">
    <property type="component" value="Unassembled WGS sequence"/>
</dbReference>
<proteinExistence type="predicted"/>